<dbReference type="GeneID" id="54304251"/>
<reference evidence="2" key="1">
    <citation type="journal article" date="2020" name="Stud. Mycol.">
        <title>101 Dothideomycetes genomes: a test case for predicting lifestyles and emergence of pathogens.</title>
        <authorList>
            <person name="Haridas S."/>
            <person name="Albert R."/>
            <person name="Binder M."/>
            <person name="Bloem J."/>
            <person name="Labutti K."/>
            <person name="Salamov A."/>
            <person name="Andreopoulos B."/>
            <person name="Baker S."/>
            <person name="Barry K."/>
            <person name="Bills G."/>
            <person name="Bluhm B."/>
            <person name="Cannon C."/>
            <person name="Castanera R."/>
            <person name="Culley D."/>
            <person name="Daum C."/>
            <person name="Ezra D."/>
            <person name="Gonzalez J."/>
            <person name="Henrissat B."/>
            <person name="Kuo A."/>
            <person name="Liang C."/>
            <person name="Lipzen A."/>
            <person name="Lutzoni F."/>
            <person name="Magnuson J."/>
            <person name="Mondo S."/>
            <person name="Nolan M."/>
            <person name="Ohm R."/>
            <person name="Pangilinan J."/>
            <person name="Park H.-J."/>
            <person name="Ramirez L."/>
            <person name="Alfaro M."/>
            <person name="Sun H."/>
            <person name="Tritt A."/>
            <person name="Yoshinaga Y."/>
            <person name="Zwiers L.-H."/>
            <person name="Turgeon B."/>
            <person name="Goodwin S."/>
            <person name="Spatafora J."/>
            <person name="Crous P."/>
            <person name="Grigoriev I."/>
        </authorList>
    </citation>
    <scope>NUCLEOTIDE SEQUENCE</scope>
    <source>
        <strain evidence="2">CBS 121167</strain>
    </source>
</reference>
<evidence type="ECO:0000313" key="3">
    <source>
        <dbReference type="Proteomes" id="UP000799438"/>
    </source>
</evidence>
<feature type="region of interest" description="Disordered" evidence="1">
    <location>
        <begin position="100"/>
        <end position="171"/>
    </location>
</feature>
<dbReference type="AlphaFoldDB" id="A0A6A6B9C7"/>
<evidence type="ECO:0000313" key="2">
    <source>
        <dbReference type="EMBL" id="KAF2140660.1"/>
    </source>
</evidence>
<gene>
    <name evidence="2" type="ORF">K452DRAFT_49623</name>
</gene>
<dbReference type="Proteomes" id="UP000799438">
    <property type="component" value="Unassembled WGS sequence"/>
</dbReference>
<sequence>MRRHPCLFPSVRSVVAACPVSLLVTSYIASKDVLSVAVAEISASAGSACGACALVALRQQGRKAATLLLRRNPIRHPTPGRPKRRSADFFGAALARNLLAPTPRPKNRRRSSHTETRISCSHRHTKLWEKVPGRRPPRAGALASTRRHRSNAVSRLTPPRPARPSPLARPAPAPARALLAPCAVPLDEDMSPGRAWLERCAWVLGPGRRRRGYRAGRCRSPQGSGEGFFSSRR</sequence>
<proteinExistence type="predicted"/>
<dbReference type="RefSeq" id="XP_033396373.1">
    <property type="nucleotide sequence ID" value="XM_033546744.1"/>
</dbReference>
<feature type="compositionally biased region" description="Pro residues" evidence="1">
    <location>
        <begin position="158"/>
        <end position="171"/>
    </location>
</feature>
<feature type="region of interest" description="Disordered" evidence="1">
    <location>
        <begin position="211"/>
        <end position="233"/>
    </location>
</feature>
<dbReference type="EMBL" id="ML995489">
    <property type="protein sequence ID" value="KAF2140660.1"/>
    <property type="molecule type" value="Genomic_DNA"/>
</dbReference>
<protein>
    <submittedName>
        <fullName evidence="2">Uncharacterized protein</fullName>
    </submittedName>
</protein>
<evidence type="ECO:0000256" key="1">
    <source>
        <dbReference type="SAM" id="MobiDB-lite"/>
    </source>
</evidence>
<accession>A0A6A6B9C7</accession>
<name>A0A6A6B9C7_9PEZI</name>
<organism evidence="2 3">
    <name type="scientific">Aplosporella prunicola CBS 121167</name>
    <dbReference type="NCBI Taxonomy" id="1176127"/>
    <lineage>
        <taxon>Eukaryota</taxon>
        <taxon>Fungi</taxon>
        <taxon>Dikarya</taxon>
        <taxon>Ascomycota</taxon>
        <taxon>Pezizomycotina</taxon>
        <taxon>Dothideomycetes</taxon>
        <taxon>Dothideomycetes incertae sedis</taxon>
        <taxon>Botryosphaeriales</taxon>
        <taxon>Aplosporellaceae</taxon>
        <taxon>Aplosporella</taxon>
    </lineage>
</organism>
<keyword evidence="3" id="KW-1185">Reference proteome</keyword>